<keyword evidence="3" id="KW-1185">Reference proteome</keyword>
<name>A0AAD6HSR5_9EURO</name>
<evidence type="ECO:0000256" key="1">
    <source>
        <dbReference type="SAM" id="MobiDB-lite"/>
    </source>
</evidence>
<feature type="compositionally biased region" description="Polar residues" evidence="1">
    <location>
        <begin position="113"/>
        <end position="127"/>
    </location>
</feature>
<dbReference type="AlphaFoldDB" id="A0AAD6HSR5"/>
<proteinExistence type="predicted"/>
<comment type="caution">
    <text evidence="2">The sequence shown here is derived from an EMBL/GenBank/DDBJ whole genome shotgun (WGS) entry which is preliminary data.</text>
</comment>
<organism evidence="2 3">
    <name type="scientific">Penicillium malachiteum</name>
    <dbReference type="NCBI Taxonomy" id="1324776"/>
    <lineage>
        <taxon>Eukaryota</taxon>
        <taxon>Fungi</taxon>
        <taxon>Dikarya</taxon>
        <taxon>Ascomycota</taxon>
        <taxon>Pezizomycotina</taxon>
        <taxon>Eurotiomycetes</taxon>
        <taxon>Eurotiomycetidae</taxon>
        <taxon>Eurotiales</taxon>
        <taxon>Aspergillaceae</taxon>
        <taxon>Penicillium</taxon>
    </lineage>
</organism>
<gene>
    <name evidence="2" type="ORF">N7493_002908</name>
</gene>
<protein>
    <submittedName>
        <fullName evidence="2">IBR finger domain-containing protein</fullName>
    </submittedName>
</protein>
<dbReference type="EMBL" id="JAQJAN010000003">
    <property type="protein sequence ID" value="KAJ5734122.1"/>
    <property type="molecule type" value="Genomic_DNA"/>
</dbReference>
<dbReference type="Proteomes" id="UP001215712">
    <property type="component" value="Unassembled WGS sequence"/>
</dbReference>
<feature type="region of interest" description="Disordered" evidence="1">
    <location>
        <begin position="107"/>
        <end position="127"/>
    </location>
</feature>
<sequence>MDYVFKHGFDQATADLIIQLQLQDVCLHAEYSKGKSREATDEELAFQLQNNDLESMSQLLSDRRMAMSFAATVQADAQILLDSQMEEDSIAKDRDIARDWRENGGCSIAANDLPSNSESTALDNETI</sequence>
<evidence type="ECO:0000313" key="3">
    <source>
        <dbReference type="Proteomes" id="UP001215712"/>
    </source>
</evidence>
<reference evidence="2" key="1">
    <citation type="journal article" date="2023" name="IMA Fungus">
        <title>Comparative genomic study of the Penicillium genus elucidates a diverse pangenome and 15 lateral gene transfer events.</title>
        <authorList>
            <person name="Petersen C."/>
            <person name="Sorensen T."/>
            <person name="Nielsen M.R."/>
            <person name="Sondergaard T.E."/>
            <person name="Sorensen J.L."/>
            <person name="Fitzpatrick D.A."/>
            <person name="Frisvad J.C."/>
            <person name="Nielsen K.L."/>
        </authorList>
    </citation>
    <scope>NUCLEOTIDE SEQUENCE</scope>
    <source>
        <strain evidence="2">IBT 17514</strain>
    </source>
</reference>
<evidence type="ECO:0000313" key="2">
    <source>
        <dbReference type="EMBL" id="KAJ5734122.1"/>
    </source>
</evidence>
<reference evidence="2" key="2">
    <citation type="submission" date="2023-01" db="EMBL/GenBank/DDBJ databases">
        <authorList>
            <person name="Petersen C."/>
        </authorList>
    </citation>
    <scope>NUCLEOTIDE SEQUENCE</scope>
    <source>
        <strain evidence="2">IBT 17514</strain>
    </source>
</reference>
<accession>A0AAD6HSR5</accession>